<dbReference type="InterPro" id="IPR051635">
    <property type="entry name" value="SNAT-like"/>
</dbReference>
<keyword evidence="6" id="KW-1185">Reference proteome</keyword>
<feature type="compositionally biased region" description="Basic and acidic residues" evidence="3">
    <location>
        <begin position="24"/>
        <end position="33"/>
    </location>
</feature>
<dbReference type="SUPFAM" id="SSF55729">
    <property type="entry name" value="Acyl-CoA N-acyltransferases (Nat)"/>
    <property type="match status" value="1"/>
</dbReference>
<evidence type="ECO:0000256" key="2">
    <source>
        <dbReference type="ARBA" id="ARBA00023315"/>
    </source>
</evidence>
<dbReference type="PANTHER" id="PTHR10908">
    <property type="entry name" value="SEROTONIN N-ACETYLTRANSFERASE"/>
    <property type="match status" value="1"/>
</dbReference>
<keyword evidence="1" id="KW-0808">Transferase</keyword>
<dbReference type="PROSITE" id="PS51186">
    <property type="entry name" value="GNAT"/>
    <property type="match status" value="1"/>
</dbReference>
<dbReference type="eggNOG" id="KOG4144">
    <property type="taxonomic scope" value="Eukaryota"/>
</dbReference>
<evidence type="ECO:0000256" key="3">
    <source>
        <dbReference type="SAM" id="MobiDB-lite"/>
    </source>
</evidence>
<dbReference type="PANTHER" id="PTHR10908:SF0">
    <property type="entry name" value="SEROTONIN N-ACETYLTRANSFERASE"/>
    <property type="match status" value="1"/>
</dbReference>
<reference evidence="5 6" key="2">
    <citation type="journal article" date="2012" name="PLoS Pathog.">
        <title>Diverse lifestyles and strategies of plant pathogenesis encoded in the genomes of eighteen Dothideomycetes fungi.</title>
        <authorList>
            <person name="Ohm R.A."/>
            <person name="Feau N."/>
            <person name="Henrissat B."/>
            <person name="Schoch C.L."/>
            <person name="Horwitz B.A."/>
            <person name="Barry K.W."/>
            <person name="Condon B.J."/>
            <person name="Copeland A.C."/>
            <person name="Dhillon B."/>
            <person name="Glaser F."/>
            <person name="Hesse C.N."/>
            <person name="Kosti I."/>
            <person name="LaButti K."/>
            <person name="Lindquist E.A."/>
            <person name="Lucas S."/>
            <person name="Salamov A.A."/>
            <person name="Bradshaw R.E."/>
            <person name="Ciuffetti L."/>
            <person name="Hamelin R.C."/>
            <person name="Kema G.H.J."/>
            <person name="Lawrence C."/>
            <person name="Scott J.A."/>
            <person name="Spatafora J.W."/>
            <person name="Turgeon B.G."/>
            <person name="de Wit P.J.G.M."/>
            <person name="Zhong S."/>
            <person name="Goodwin S.B."/>
            <person name="Grigoriev I.V."/>
        </authorList>
    </citation>
    <scope>NUCLEOTIDE SEQUENCE [LARGE SCALE GENOMIC DNA]</scope>
    <source>
        <strain evidence="6">NZE10 / CBS 128990</strain>
    </source>
</reference>
<dbReference type="InterPro" id="IPR016181">
    <property type="entry name" value="Acyl_CoA_acyltransferase"/>
</dbReference>
<sequence length="262" mass="28608">MPRDLSALADESTLSNMPDLSKTSQEDTKREAPMDADTGDESESESSIVTERSQSNSRRDELHPYTQTLNLSHVESCTTLEEATFPPQERCTREKFQYRLKYAGELSLGIFTSKSASDADVPTAESAAPVYSGAPERKAVLLGHIVSTKTTNAVVSDEDMAMGDPSNPKVGHKQAGRTVCIHSLAVLPQYQGRGLGKTLMKAYIHRLENQDVADHVALITHEALIPYYKQFGFVSKGKSEAQFGGGGWYDMAKELKACGISD</sequence>
<feature type="region of interest" description="Disordered" evidence="3">
    <location>
        <begin position="1"/>
        <end position="62"/>
    </location>
</feature>
<dbReference type="Gene3D" id="3.40.630.30">
    <property type="match status" value="1"/>
</dbReference>
<dbReference type="HOGENOM" id="CLU_061829_0_1_1"/>
<dbReference type="GO" id="GO:0004059">
    <property type="term" value="F:aralkylamine N-acetyltransferase activity"/>
    <property type="evidence" value="ECO:0007669"/>
    <property type="project" value="TreeGrafter"/>
</dbReference>
<feature type="compositionally biased region" description="Polar residues" evidence="3">
    <location>
        <begin position="12"/>
        <end position="23"/>
    </location>
</feature>
<evidence type="ECO:0000313" key="6">
    <source>
        <dbReference type="Proteomes" id="UP000016933"/>
    </source>
</evidence>
<feature type="domain" description="N-acetyltransferase" evidence="4">
    <location>
        <begin position="60"/>
        <end position="256"/>
    </location>
</feature>
<dbReference type="Pfam" id="PF13673">
    <property type="entry name" value="Acetyltransf_10"/>
    <property type="match status" value="1"/>
</dbReference>
<dbReference type="GO" id="GO:0005737">
    <property type="term" value="C:cytoplasm"/>
    <property type="evidence" value="ECO:0007669"/>
    <property type="project" value="TreeGrafter"/>
</dbReference>
<name>N1PK22_DOTSN</name>
<accession>N1PK22</accession>
<dbReference type="EMBL" id="KB446539">
    <property type="protein sequence ID" value="EME43862.1"/>
    <property type="molecule type" value="Genomic_DNA"/>
</dbReference>
<dbReference type="InterPro" id="IPR000182">
    <property type="entry name" value="GNAT_dom"/>
</dbReference>
<evidence type="ECO:0000256" key="1">
    <source>
        <dbReference type="ARBA" id="ARBA00022679"/>
    </source>
</evidence>
<dbReference type="STRING" id="675120.N1PK22"/>
<dbReference type="CDD" id="cd04301">
    <property type="entry name" value="NAT_SF"/>
    <property type="match status" value="1"/>
</dbReference>
<gene>
    <name evidence="5" type="ORF">DOTSEDRAFT_71616</name>
</gene>
<organism evidence="5 6">
    <name type="scientific">Dothistroma septosporum (strain NZE10 / CBS 128990)</name>
    <name type="common">Red band needle blight fungus</name>
    <name type="synonym">Mycosphaerella pini</name>
    <dbReference type="NCBI Taxonomy" id="675120"/>
    <lineage>
        <taxon>Eukaryota</taxon>
        <taxon>Fungi</taxon>
        <taxon>Dikarya</taxon>
        <taxon>Ascomycota</taxon>
        <taxon>Pezizomycotina</taxon>
        <taxon>Dothideomycetes</taxon>
        <taxon>Dothideomycetidae</taxon>
        <taxon>Mycosphaerellales</taxon>
        <taxon>Mycosphaerellaceae</taxon>
        <taxon>Dothistroma</taxon>
    </lineage>
</organism>
<protein>
    <recommendedName>
        <fullName evidence="4">N-acetyltransferase domain-containing protein</fullName>
    </recommendedName>
</protein>
<proteinExistence type="predicted"/>
<evidence type="ECO:0000259" key="4">
    <source>
        <dbReference type="PROSITE" id="PS51186"/>
    </source>
</evidence>
<dbReference type="AlphaFoldDB" id="N1PK22"/>
<dbReference type="OMA" id="WLEHAAF"/>
<dbReference type="Proteomes" id="UP000016933">
    <property type="component" value="Unassembled WGS sequence"/>
</dbReference>
<reference evidence="6" key="1">
    <citation type="journal article" date="2012" name="PLoS Genet.">
        <title>The genomes of the fungal plant pathogens Cladosporium fulvum and Dothistroma septosporum reveal adaptation to different hosts and lifestyles but also signatures of common ancestry.</title>
        <authorList>
            <person name="de Wit P.J.G.M."/>
            <person name="van der Burgt A."/>
            <person name="Oekmen B."/>
            <person name="Stergiopoulos I."/>
            <person name="Abd-Elsalam K.A."/>
            <person name="Aerts A.L."/>
            <person name="Bahkali A.H."/>
            <person name="Beenen H.G."/>
            <person name="Chettri P."/>
            <person name="Cox M.P."/>
            <person name="Datema E."/>
            <person name="de Vries R.P."/>
            <person name="Dhillon B."/>
            <person name="Ganley A.R."/>
            <person name="Griffiths S.A."/>
            <person name="Guo Y."/>
            <person name="Hamelin R.C."/>
            <person name="Henrissat B."/>
            <person name="Kabir M.S."/>
            <person name="Jashni M.K."/>
            <person name="Kema G."/>
            <person name="Klaubauf S."/>
            <person name="Lapidus A."/>
            <person name="Levasseur A."/>
            <person name="Lindquist E."/>
            <person name="Mehrabi R."/>
            <person name="Ohm R.A."/>
            <person name="Owen T.J."/>
            <person name="Salamov A."/>
            <person name="Schwelm A."/>
            <person name="Schijlen E."/>
            <person name="Sun H."/>
            <person name="van den Burg H.A."/>
            <person name="van Ham R.C.H.J."/>
            <person name="Zhang S."/>
            <person name="Goodwin S.B."/>
            <person name="Grigoriev I.V."/>
            <person name="Collemare J."/>
            <person name="Bradshaw R.E."/>
        </authorList>
    </citation>
    <scope>NUCLEOTIDE SEQUENCE [LARGE SCALE GENOMIC DNA]</scope>
    <source>
        <strain evidence="6">NZE10 / CBS 128990</strain>
    </source>
</reference>
<evidence type="ECO:0000313" key="5">
    <source>
        <dbReference type="EMBL" id="EME43862.1"/>
    </source>
</evidence>
<keyword evidence="2" id="KW-0012">Acyltransferase</keyword>
<feature type="compositionally biased region" description="Polar residues" evidence="3">
    <location>
        <begin position="45"/>
        <end position="56"/>
    </location>
</feature>
<dbReference type="OrthoDB" id="30840at2759"/>